<sequence length="161" mass="18477">MNSLLVNQYELLSGLFIENIAKHIPEEIADLQPEGFSNTIRWNIGHVLFLTEQLVNFPERSADPLPAEYEKLFARGTRPSEWASEPPSLEELAGHLKEQLERFKRIPEERQSQVLQEPVEGMRTFEELASLILVHNSMHVGIIFTMKQVIEHSLEKSAMEA</sequence>
<evidence type="ECO:0000259" key="1">
    <source>
        <dbReference type="Pfam" id="PF12867"/>
    </source>
</evidence>
<dbReference type="KEGG" id="paun:MJA45_28045"/>
<dbReference type="InterPro" id="IPR024775">
    <property type="entry name" value="DinB-like"/>
</dbReference>
<evidence type="ECO:0000313" key="2">
    <source>
        <dbReference type="EMBL" id="WNQ11406.1"/>
    </source>
</evidence>
<organism evidence="2 3">
    <name type="scientific">Paenibacillus aurantius</name>
    <dbReference type="NCBI Taxonomy" id="2918900"/>
    <lineage>
        <taxon>Bacteria</taxon>
        <taxon>Bacillati</taxon>
        <taxon>Bacillota</taxon>
        <taxon>Bacilli</taxon>
        <taxon>Bacillales</taxon>
        <taxon>Paenibacillaceae</taxon>
        <taxon>Paenibacillus</taxon>
    </lineage>
</organism>
<gene>
    <name evidence="2" type="ORF">MJA45_28045</name>
</gene>
<dbReference type="Gene3D" id="1.20.120.450">
    <property type="entry name" value="dinb family like domain"/>
    <property type="match status" value="1"/>
</dbReference>
<dbReference type="EMBL" id="CP130318">
    <property type="protein sequence ID" value="WNQ11406.1"/>
    <property type="molecule type" value="Genomic_DNA"/>
</dbReference>
<dbReference type="InterPro" id="IPR034660">
    <property type="entry name" value="DinB/YfiT-like"/>
</dbReference>
<protein>
    <submittedName>
        <fullName evidence="2">DinB family protein</fullName>
    </submittedName>
</protein>
<name>A0AA96LD10_9BACL</name>
<accession>A0AA96LD10</accession>
<proteinExistence type="predicted"/>
<dbReference type="Pfam" id="PF12867">
    <property type="entry name" value="DinB_2"/>
    <property type="match status" value="1"/>
</dbReference>
<evidence type="ECO:0000313" key="3">
    <source>
        <dbReference type="Proteomes" id="UP001305702"/>
    </source>
</evidence>
<dbReference type="SUPFAM" id="SSF109854">
    <property type="entry name" value="DinB/YfiT-like putative metalloenzymes"/>
    <property type="match status" value="1"/>
</dbReference>
<dbReference type="AlphaFoldDB" id="A0AA96LD10"/>
<dbReference type="RefSeq" id="WP_315605182.1">
    <property type="nucleotide sequence ID" value="NZ_CP130318.1"/>
</dbReference>
<keyword evidence="3" id="KW-1185">Reference proteome</keyword>
<feature type="domain" description="DinB-like" evidence="1">
    <location>
        <begin position="20"/>
        <end position="143"/>
    </location>
</feature>
<dbReference type="Proteomes" id="UP001305702">
    <property type="component" value="Chromosome"/>
</dbReference>
<reference evidence="2 3" key="1">
    <citation type="submission" date="2022-02" db="EMBL/GenBank/DDBJ databases">
        <title>Paenibacillus sp. MBLB1776 Whole Genome Shotgun Sequencing.</title>
        <authorList>
            <person name="Hwang C.Y."/>
            <person name="Cho E.-S."/>
            <person name="Seo M.-J."/>
        </authorList>
    </citation>
    <scope>NUCLEOTIDE SEQUENCE [LARGE SCALE GENOMIC DNA]</scope>
    <source>
        <strain evidence="2 3">MBLB1776</strain>
    </source>
</reference>